<dbReference type="GeneID" id="80535977"/>
<dbReference type="EMBL" id="MH778545">
    <property type="protein sequence ID" value="QBZ28536.1"/>
    <property type="molecule type" value="Genomic_RNA"/>
</dbReference>
<feature type="region of interest" description="Disordered" evidence="1">
    <location>
        <begin position="15"/>
        <end position="53"/>
    </location>
</feature>
<evidence type="ECO:0000313" key="3">
    <source>
        <dbReference type="Proteomes" id="UP000677855"/>
    </source>
</evidence>
<feature type="compositionally biased region" description="Basic and acidic residues" evidence="1">
    <location>
        <begin position="43"/>
        <end position="53"/>
    </location>
</feature>
<protein>
    <submittedName>
        <fullName evidence="2">ORF5</fullName>
    </submittedName>
</protein>
<accession>A0A4D6DD68</accession>
<name>A0A4D6DD68_9RHAB</name>
<reference evidence="2" key="1">
    <citation type="submission" date="2018-08" db="EMBL/GenBank/DDBJ databases">
        <authorList>
            <person name="Moon J.S."/>
            <person name="Baek D."/>
        </authorList>
    </citation>
    <scope>NUCLEOTIDE SEQUENCE</scope>
</reference>
<evidence type="ECO:0000313" key="2">
    <source>
        <dbReference type="EMBL" id="QBZ28536.1"/>
    </source>
</evidence>
<dbReference type="Proteomes" id="UP000677855">
    <property type="component" value="Segment"/>
</dbReference>
<dbReference type="RefSeq" id="YP_010797964.1">
    <property type="nucleotide sequence ID" value="NC_076267.1"/>
</dbReference>
<sequence length="162" mass="18701">MLAASTLYATIQDKLTEKARERKTQGKGIKRKGPEGDTNDNNSRIREEKKEVIREESDNYSAFDPSRCQKPWTVIPMIHKRDQIDYDALYAMKICNLYLQGQYSDISRLILSSVIEYPSRAIIYDAIIDEWKSDPVICPSDIPKGDYISYGIDENLDLSWIE</sequence>
<keyword evidence="3" id="KW-1185">Reference proteome</keyword>
<organism evidence="2">
    <name type="scientific">Apple rootstock virus A</name>
    <dbReference type="NCBI Taxonomy" id="2563012"/>
    <lineage>
        <taxon>Viruses</taxon>
        <taxon>Riboviria</taxon>
        <taxon>Orthornavirae</taxon>
        <taxon>Negarnaviricota</taxon>
        <taxon>Haploviricotina</taxon>
        <taxon>Monjiviricetes</taxon>
        <taxon>Mononegavirales</taxon>
        <taxon>Rhabdoviridae</taxon>
        <taxon>Betarhabdovirinae</taxon>
        <taxon>Betanucleorhabdovirus</taxon>
        <taxon>Betanucleorhabdovirus mali</taxon>
    </lineage>
</organism>
<dbReference type="KEGG" id="vg:80535977"/>
<evidence type="ECO:0000256" key="1">
    <source>
        <dbReference type="SAM" id="MobiDB-lite"/>
    </source>
</evidence>
<proteinExistence type="predicted"/>
<feature type="compositionally biased region" description="Basic and acidic residues" evidence="1">
    <location>
        <begin position="15"/>
        <end position="24"/>
    </location>
</feature>